<dbReference type="Proteomes" id="UP000030960">
    <property type="component" value="Unassembled WGS sequence"/>
</dbReference>
<dbReference type="Gene3D" id="1.10.287.70">
    <property type="match status" value="1"/>
</dbReference>
<evidence type="ECO:0000256" key="2">
    <source>
        <dbReference type="ARBA" id="ARBA00022448"/>
    </source>
</evidence>
<dbReference type="InterPro" id="IPR028325">
    <property type="entry name" value="VG_K_chnl"/>
</dbReference>
<keyword evidence="7" id="KW-0407">Ion channel</keyword>
<protein>
    <submittedName>
        <fullName evidence="8">Ion transport protein</fullName>
    </submittedName>
</protein>
<proteinExistence type="predicted"/>
<keyword evidence="5" id="KW-0406">Ion transport</keyword>
<dbReference type="GO" id="GO:0005249">
    <property type="term" value="F:voltage-gated potassium channel activity"/>
    <property type="evidence" value="ECO:0007669"/>
    <property type="project" value="InterPro"/>
</dbReference>
<dbReference type="GO" id="GO:0001508">
    <property type="term" value="P:action potential"/>
    <property type="evidence" value="ECO:0007669"/>
    <property type="project" value="TreeGrafter"/>
</dbReference>
<dbReference type="InterPro" id="IPR027359">
    <property type="entry name" value="Volt_channel_dom_sf"/>
</dbReference>
<evidence type="ECO:0000313" key="9">
    <source>
        <dbReference type="Proteomes" id="UP000030960"/>
    </source>
</evidence>
<organism evidence="8 9">
    <name type="scientific">Mameliella alba</name>
    <dbReference type="NCBI Taxonomy" id="561184"/>
    <lineage>
        <taxon>Bacteria</taxon>
        <taxon>Pseudomonadati</taxon>
        <taxon>Pseudomonadota</taxon>
        <taxon>Alphaproteobacteria</taxon>
        <taxon>Rhodobacterales</taxon>
        <taxon>Roseobacteraceae</taxon>
        <taxon>Mameliella</taxon>
    </lineage>
</organism>
<evidence type="ECO:0000256" key="4">
    <source>
        <dbReference type="ARBA" id="ARBA00022989"/>
    </source>
</evidence>
<dbReference type="PANTHER" id="PTHR11537">
    <property type="entry name" value="VOLTAGE-GATED POTASSIUM CHANNEL"/>
    <property type="match status" value="1"/>
</dbReference>
<dbReference type="PATRIC" id="fig|1515334.3.peg.4969"/>
<dbReference type="GO" id="GO:0008076">
    <property type="term" value="C:voltage-gated potassium channel complex"/>
    <property type="evidence" value="ECO:0007669"/>
    <property type="project" value="InterPro"/>
</dbReference>
<dbReference type="EMBL" id="JSUQ01000025">
    <property type="protein sequence ID" value="KHQ50572.1"/>
    <property type="molecule type" value="Genomic_DNA"/>
</dbReference>
<evidence type="ECO:0000256" key="7">
    <source>
        <dbReference type="ARBA" id="ARBA00023303"/>
    </source>
</evidence>
<dbReference type="AlphaFoldDB" id="A0A0B3RRP1"/>
<accession>A0A225Q8S1</accession>
<dbReference type="InterPro" id="IPR013099">
    <property type="entry name" value="K_chnl_dom"/>
</dbReference>
<evidence type="ECO:0000256" key="1">
    <source>
        <dbReference type="ARBA" id="ARBA00004141"/>
    </source>
</evidence>
<evidence type="ECO:0000256" key="3">
    <source>
        <dbReference type="ARBA" id="ARBA00022692"/>
    </source>
</evidence>
<evidence type="ECO:0000256" key="5">
    <source>
        <dbReference type="ARBA" id="ARBA00023065"/>
    </source>
</evidence>
<comment type="subcellular location">
    <subcellularLocation>
        <location evidence="1">Membrane</location>
        <topology evidence="1">Multi-pass membrane protein</topology>
    </subcellularLocation>
</comment>
<dbReference type="OrthoDB" id="9799090at2"/>
<keyword evidence="2" id="KW-0813">Transport</keyword>
<name>A0A0B3RRP1_9RHOB</name>
<dbReference type="SUPFAM" id="SSF81324">
    <property type="entry name" value="Voltage-gated potassium channels"/>
    <property type="match status" value="1"/>
</dbReference>
<comment type="caution">
    <text evidence="8">The sequence shown here is derived from an EMBL/GenBank/DDBJ whole genome shotgun (WGS) entry which is preliminary data.</text>
</comment>
<keyword evidence="3" id="KW-0812">Transmembrane</keyword>
<dbReference type="PANTHER" id="PTHR11537:SF254">
    <property type="entry name" value="POTASSIUM VOLTAGE-GATED CHANNEL PROTEIN SHAB"/>
    <property type="match status" value="1"/>
</dbReference>
<keyword evidence="9" id="KW-1185">Reference proteome</keyword>
<dbReference type="PRINTS" id="PR00169">
    <property type="entry name" value="KCHANNEL"/>
</dbReference>
<dbReference type="Pfam" id="PF07885">
    <property type="entry name" value="Ion_trans_2"/>
    <property type="match status" value="1"/>
</dbReference>
<keyword evidence="4" id="KW-1133">Transmembrane helix</keyword>
<evidence type="ECO:0000256" key="6">
    <source>
        <dbReference type="ARBA" id="ARBA00023136"/>
    </source>
</evidence>
<accession>A0A0B3RRP1</accession>
<evidence type="ECO:0000313" key="8">
    <source>
        <dbReference type="EMBL" id="KHQ50572.1"/>
    </source>
</evidence>
<sequence length="253" mass="28565">MRNKIRELYVGESDRAHRFRYALLFFDIGTILFVIATSFTQHGPFVEAVDAVFGVIILAEFSARFWISTNRVRLMTRLVTIADLIAIVSFLAPLAGEGLGFLRVMRTLRLLHTYHLSAQLKRDFAYFRRNEDVVLAVLNLGVFIFIMTGLVYATQYTFNPQIQNYADALYFTVTALTTTGFGDITLQGEVGRLISVVVMIFGVTLFLRLVQVLIRPNKVREECEQCGLVLHDADAVHCKHCGAVIHIRTEGQA</sequence>
<reference evidence="8 9" key="1">
    <citation type="submission" date="2014-10" db="EMBL/GenBank/DDBJ databases">
        <title>Genome sequence of Ponticoccus sp. strain UMTAT08 isolated from clonal culture of toxic dinoflagellate Alexandrium tamiyavanichii.</title>
        <authorList>
            <person name="Gan H.Y."/>
            <person name="Muhd D.-D."/>
            <person name="Mohd Noor M.E."/>
            <person name="Yeong Y.S."/>
            <person name="Usup G."/>
        </authorList>
    </citation>
    <scope>NUCLEOTIDE SEQUENCE [LARGE SCALE GENOMIC DNA]</scope>
    <source>
        <strain evidence="8 9">UMTAT08</strain>
    </source>
</reference>
<dbReference type="RefSeq" id="WP_043146051.1">
    <property type="nucleotide sequence ID" value="NZ_AP022337.1"/>
</dbReference>
<keyword evidence="6" id="KW-0472">Membrane</keyword>
<dbReference type="Gene3D" id="1.20.120.350">
    <property type="entry name" value="Voltage-gated potassium channels. Chain C"/>
    <property type="match status" value="1"/>
</dbReference>
<gene>
    <name evidence="8" type="ORF">OA50_04940</name>
</gene>
<dbReference type="STRING" id="561184.SAMN05216376_11865"/>